<dbReference type="AlphaFoldDB" id="A0A2T0M224"/>
<keyword evidence="2" id="KW-0560">Oxidoreductase</keyword>
<evidence type="ECO:0000259" key="1">
    <source>
        <dbReference type="PROSITE" id="PS51725"/>
    </source>
</evidence>
<accession>A0A2T0M224</accession>
<sequence length="105" mass="11177">MTRQARYGKFIAQDGRGQELADLLLSAAARLEDEAGCELYLVNRQADAPDTVWVTELWRSQADLDAALAQVRGSSEAAEAFRLVKSAETIELDLLGGAGLAPAGA</sequence>
<dbReference type="PROSITE" id="PS51725">
    <property type="entry name" value="ABM"/>
    <property type="match status" value="1"/>
</dbReference>
<keyword evidence="3" id="KW-1185">Reference proteome</keyword>
<organism evidence="2 3">
    <name type="scientific">Nonomuraea fuscirosea</name>
    <dbReference type="NCBI Taxonomy" id="1291556"/>
    <lineage>
        <taxon>Bacteria</taxon>
        <taxon>Bacillati</taxon>
        <taxon>Actinomycetota</taxon>
        <taxon>Actinomycetes</taxon>
        <taxon>Streptosporangiales</taxon>
        <taxon>Streptosporangiaceae</taxon>
        <taxon>Nonomuraea</taxon>
    </lineage>
</organism>
<protein>
    <submittedName>
        <fullName evidence="2">Quinol monooxygenase YgiN</fullName>
    </submittedName>
</protein>
<dbReference type="SUPFAM" id="SSF54909">
    <property type="entry name" value="Dimeric alpha+beta barrel"/>
    <property type="match status" value="1"/>
</dbReference>
<gene>
    <name evidence="2" type="ORF">B0I32_13614</name>
</gene>
<dbReference type="InterPro" id="IPR011008">
    <property type="entry name" value="Dimeric_a/b-barrel"/>
</dbReference>
<dbReference type="Pfam" id="PF03992">
    <property type="entry name" value="ABM"/>
    <property type="match status" value="1"/>
</dbReference>
<name>A0A2T0M224_9ACTN</name>
<dbReference type="GO" id="GO:0004497">
    <property type="term" value="F:monooxygenase activity"/>
    <property type="evidence" value="ECO:0007669"/>
    <property type="project" value="UniProtKB-KW"/>
</dbReference>
<evidence type="ECO:0000313" key="2">
    <source>
        <dbReference type="EMBL" id="PRX50784.1"/>
    </source>
</evidence>
<dbReference type="Gene3D" id="3.30.70.100">
    <property type="match status" value="1"/>
</dbReference>
<dbReference type="OrthoDB" id="165368at2"/>
<reference evidence="2 3" key="1">
    <citation type="submission" date="2018-03" db="EMBL/GenBank/DDBJ databases">
        <title>Genomic Encyclopedia of Type Strains, Phase III (KMG-III): the genomes of soil and plant-associated and newly described type strains.</title>
        <authorList>
            <person name="Whitman W."/>
        </authorList>
    </citation>
    <scope>NUCLEOTIDE SEQUENCE [LARGE SCALE GENOMIC DNA]</scope>
    <source>
        <strain evidence="2 3">CGMCC 4.7104</strain>
    </source>
</reference>
<keyword evidence="2" id="KW-0503">Monooxygenase</keyword>
<dbReference type="EMBL" id="PVNG01000036">
    <property type="protein sequence ID" value="PRX50784.1"/>
    <property type="molecule type" value="Genomic_DNA"/>
</dbReference>
<dbReference type="Proteomes" id="UP000238312">
    <property type="component" value="Unassembled WGS sequence"/>
</dbReference>
<proteinExistence type="predicted"/>
<evidence type="ECO:0000313" key="3">
    <source>
        <dbReference type="Proteomes" id="UP000238312"/>
    </source>
</evidence>
<feature type="domain" description="ABM" evidence="1">
    <location>
        <begin position="4"/>
        <end position="94"/>
    </location>
</feature>
<comment type="caution">
    <text evidence="2">The sequence shown here is derived from an EMBL/GenBank/DDBJ whole genome shotgun (WGS) entry which is preliminary data.</text>
</comment>
<dbReference type="InterPro" id="IPR007138">
    <property type="entry name" value="ABM_dom"/>
</dbReference>
<dbReference type="RefSeq" id="WP_106252449.1">
    <property type="nucleotide sequence ID" value="NZ_JBFAIB010000054.1"/>
</dbReference>